<protein>
    <submittedName>
        <fullName evidence="2">Type II toxin-antitoxin system RelE/ParE family toxin</fullName>
    </submittedName>
</protein>
<gene>
    <name evidence="2" type="ORF">OSH02_08655</name>
</gene>
<sequence>MNSIFWTPKAAKQLRKIDRQHQGAIRDGVGNLADMPNCSGSQNIKALTNHPYGYRLRIGNYRVLFDWDVEIRIIDIQEVRKRDERTY</sequence>
<name>A0AAW5VUV4_9BURK</name>
<comment type="caution">
    <text evidence="2">The sequence shown here is derived from an EMBL/GenBank/DDBJ whole genome shotgun (WGS) entry which is preliminary data.</text>
</comment>
<dbReference type="Proteomes" id="UP001208074">
    <property type="component" value="Unassembled WGS sequence"/>
</dbReference>
<evidence type="ECO:0000256" key="1">
    <source>
        <dbReference type="ARBA" id="ARBA00022649"/>
    </source>
</evidence>
<dbReference type="InterPro" id="IPR007712">
    <property type="entry name" value="RelE/ParE_toxin"/>
</dbReference>
<dbReference type="PANTHER" id="PTHR38813">
    <property type="match status" value="1"/>
</dbReference>
<reference evidence="2" key="1">
    <citation type="submission" date="2022-11" db="EMBL/GenBank/DDBJ databases">
        <title>Biodiversity and phylogenetic relationships of bacteria.</title>
        <authorList>
            <person name="Machado R.A.R."/>
            <person name="Bhat A."/>
            <person name="Loulou A."/>
            <person name="Kallel S."/>
        </authorList>
    </citation>
    <scope>NUCLEOTIDE SEQUENCE</scope>
    <source>
        <strain evidence="2">DSM 16503</strain>
    </source>
</reference>
<evidence type="ECO:0000313" key="3">
    <source>
        <dbReference type="Proteomes" id="UP001208074"/>
    </source>
</evidence>
<dbReference type="EMBL" id="JAPKNB010000005">
    <property type="protein sequence ID" value="MCX5565431.1"/>
    <property type="molecule type" value="Genomic_DNA"/>
</dbReference>
<dbReference type="Gene3D" id="3.30.2310.20">
    <property type="entry name" value="RelE-like"/>
    <property type="match status" value="1"/>
</dbReference>
<evidence type="ECO:0000313" key="2">
    <source>
        <dbReference type="EMBL" id="MCX5565431.1"/>
    </source>
</evidence>
<organism evidence="2 3">
    <name type="scientific">Alcaligenes phenolicus</name>
    <dbReference type="NCBI Taxonomy" id="232846"/>
    <lineage>
        <taxon>Bacteria</taxon>
        <taxon>Pseudomonadati</taxon>
        <taxon>Pseudomonadota</taxon>
        <taxon>Betaproteobacteria</taxon>
        <taxon>Burkholderiales</taxon>
        <taxon>Alcaligenaceae</taxon>
        <taxon>Alcaligenes</taxon>
    </lineage>
</organism>
<dbReference type="AlphaFoldDB" id="A0AAW5VUV4"/>
<keyword evidence="1" id="KW-1277">Toxin-antitoxin system</keyword>
<proteinExistence type="predicted"/>
<dbReference type="Pfam" id="PF05016">
    <property type="entry name" value="ParE_toxin"/>
    <property type="match status" value="1"/>
</dbReference>
<dbReference type="RefSeq" id="WP_026483904.1">
    <property type="nucleotide sequence ID" value="NZ_JAPKNB010000005.1"/>
</dbReference>
<dbReference type="InterPro" id="IPR035093">
    <property type="entry name" value="RelE/ParE_toxin_dom_sf"/>
</dbReference>
<dbReference type="PANTHER" id="PTHR38813:SF1">
    <property type="entry name" value="TOXIN RELE1-RELATED"/>
    <property type="match status" value="1"/>
</dbReference>
<dbReference type="SUPFAM" id="SSF143011">
    <property type="entry name" value="RelE-like"/>
    <property type="match status" value="1"/>
</dbReference>
<dbReference type="InterPro" id="IPR052747">
    <property type="entry name" value="TA_system_RelE_toxin"/>
</dbReference>
<accession>A0AAW5VUV4</accession>